<protein>
    <recommendedName>
        <fullName evidence="3">Phage phiEco32-like COOH.NH2 ligase-type 2</fullName>
    </recommendedName>
</protein>
<dbReference type="Pfam" id="PF14395">
    <property type="entry name" value="COOH-NH2_lig"/>
    <property type="match status" value="1"/>
</dbReference>
<dbReference type="OrthoDB" id="2078085at2"/>
<keyword evidence="2" id="KW-1185">Reference proteome</keyword>
<dbReference type="Proteomes" id="UP000430670">
    <property type="component" value="Unassembled WGS sequence"/>
</dbReference>
<evidence type="ECO:0000313" key="1">
    <source>
        <dbReference type="EMBL" id="MTV48458.1"/>
    </source>
</evidence>
<dbReference type="EMBL" id="WNKU01000004">
    <property type="protein sequence ID" value="MTV48458.1"/>
    <property type="molecule type" value="Genomic_DNA"/>
</dbReference>
<dbReference type="AlphaFoldDB" id="A0A6I3SHY6"/>
<comment type="caution">
    <text evidence="1">The sequence shown here is derived from an EMBL/GenBank/DDBJ whole genome shotgun (WGS) entry which is preliminary data.</text>
</comment>
<evidence type="ECO:0008006" key="3">
    <source>
        <dbReference type="Google" id="ProtNLM"/>
    </source>
</evidence>
<accession>A0A6I3SHY6</accession>
<proteinExistence type="predicted"/>
<gene>
    <name evidence="1" type="ORF">GJ688_05600</name>
</gene>
<reference evidence="1 2" key="1">
    <citation type="submission" date="2019-11" db="EMBL/GenBank/DDBJ databases">
        <title>Whole-genome sequence of a the green, strictly anaerobic photosynthetic bacterium Heliobacillus mobilis DSM 6151.</title>
        <authorList>
            <person name="Kyndt J.A."/>
            <person name="Meyer T.E."/>
        </authorList>
    </citation>
    <scope>NUCLEOTIDE SEQUENCE [LARGE SCALE GENOMIC DNA]</scope>
    <source>
        <strain evidence="1 2">DSM 6151</strain>
    </source>
</reference>
<evidence type="ECO:0000313" key="2">
    <source>
        <dbReference type="Proteomes" id="UP000430670"/>
    </source>
</evidence>
<dbReference type="InterPro" id="IPR025681">
    <property type="entry name" value="COOH-NH2_lig"/>
</dbReference>
<organism evidence="1 2">
    <name type="scientific">Heliobacterium mobile</name>
    <name type="common">Heliobacillus mobilis</name>
    <dbReference type="NCBI Taxonomy" id="28064"/>
    <lineage>
        <taxon>Bacteria</taxon>
        <taxon>Bacillati</taxon>
        <taxon>Bacillota</taxon>
        <taxon>Clostridia</taxon>
        <taxon>Eubacteriales</taxon>
        <taxon>Heliobacteriaceae</taxon>
        <taxon>Heliobacterium</taxon>
    </lineage>
</organism>
<name>A0A6I3SHY6_HELMO</name>
<sequence>MPLLLYSFHSLAKLRTLCKSQSPRLLFHITVWFPFFRENFVDEVNAVELLVLHPNRLSARRLAAALECPHAVTSPDQPPEVLIRFGAAGGEEGSLFTLNRRQAQLRLKEASLSAFYKLHRLPYSLTKKSGRSLTIHVVDGNVVAMETRERLTSTERQKCFGTAIRALYLAGIDFGSVQLSIHSRGIPWVNKVTAAPILTKELAAAYASALGKTIALRKGDSVPTNSNPIQLGADPEFMLKSIRTGKMIPANRFFAPKGTIGCDQRKAIGELRPRPKSTPRELTEAIGSLLTKASEKIQKKRVALMAGSMPFAQFPIGGHIHFGRLSLNFRLLQALDNYLLVPLFCIERKRTAIRRRKYYGCIGDIRPKGPGRFEYRAPSSWLVSPTITLAALSLAKLVAEQAHRLQRNYFADLNAVRAFYQGDKEYFRLPVKELRQDLTSLPGYSDYAADLEPLWQMIDEEQEWDEEADLCSTWELGQ</sequence>